<evidence type="ECO:0000256" key="2">
    <source>
        <dbReference type="ARBA" id="ARBA00011738"/>
    </source>
</evidence>
<evidence type="ECO:0000256" key="4">
    <source>
        <dbReference type="ARBA" id="ARBA00022755"/>
    </source>
</evidence>
<dbReference type="GO" id="GO:0009086">
    <property type="term" value="P:methionine biosynthetic process"/>
    <property type="evidence" value="ECO:0007669"/>
    <property type="project" value="UniProtKB-KW"/>
</dbReference>
<comment type="subunit">
    <text evidence="2 11">Homodimer.</text>
</comment>
<dbReference type="SUPFAM" id="SSF51735">
    <property type="entry name" value="NAD(P)-binding Rossmann-fold domains"/>
    <property type="match status" value="1"/>
</dbReference>
<comment type="function">
    <text evidence="11">Catalyzes the oxidation of 5,10-methylenetetrahydrofolate to 5,10-methenyltetrahydrofolate and then the hydrolysis of 5,10-methenyltetrahydrofolate to 10-formyltetrahydrofolate.</text>
</comment>
<evidence type="ECO:0000256" key="7">
    <source>
        <dbReference type="ARBA" id="ARBA00023002"/>
    </source>
</evidence>
<dbReference type="GO" id="GO:0004477">
    <property type="term" value="F:methenyltetrahydrofolate cyclohydrolase activity"/>
    <property type="evidence" value="ECO:0007669"/>
    <property type="project" value="UniProtKB-UniRule"/>
</dbReference>
<keyword evidence="8 11" id="KW-0368">Histidine biosynthesis</keyword>
<dbReference type="EMBL" id="PFEU01000018">
    <property type="protein sequence ID" value="PJE76527.1"/>
    <property type="molecule type" value="Genomic_DNA"/>
</dbReference>
<keyword evidence="10 11" id="KW-0511">Multifunctional enzyme</keyword>
<dbReference type="PRINTS" id="PR00085">
    <property type="entry name" value="THFDHDRGNASE"/>
</dbReference>
<dbReference type="Pfam" id="PF00763">
    <property type="entry name" value="THF_DHG_CYH"/>
    <property type="match status" value="1"/>
</dbReference>
<keyword evidence="3 11" id="KW-0554">One-carbon metabolism</keyword>
<feature type="domain" description="Tetrahydrofolate dehydrogenase/cyclohydrolase catalytic" evidence="12">
    <location>
        <begin position="13"/>
        <end position="123"/>
    </location>
</feature>
<dbReference type="SUPFAM" id="SSF53223">
    <property type="entry name" value="Aminoacid dehydrogenase-like, N-terminal domain"/>
    <property type="match status" value="1"/>
</dbReference>
<feature type="domain" description="Tetrahydrofolate dehydrogenase/cyclohydrolase NAD(P)-binding" evidence="13">
    <location>
        <begin position="143"/>
        <end position="282"/>
    </location>
</feature>
<dbReference type="EC" id="1.5.1.5" evidence="11"/>
<dbReference type="Gene3D" id="3.40.50.720">
    <property type="entry name" value="NAD(P)-binding Rossmann-like Domain"/>
    <property type="match status" value="1"/>
</dbReference>
<dbReference type="EC" id="3.5.4.9" evidence="11"/>
<dbReference type="GO" id="GO:0004488">
    <property type="term" value="F:methylenetetrahydrofolate dehydrogenase (NADP+) activity"/>
    <property type="evidence" value="ECO:0007669"/>
    <property type="project" value="UniProtKB-UniRule"/>
</dbReference>
<evidence type="ECO:0000259" key="13">
    <source>
        <dbReference type="Pfam" id="PF02882"/>
    </source>
</evidence>
<dbReference type="CDD" id="cd01080">
    <property type="entry name" value="NAD_bind_m-THF_DH_Cyclohyd"/>
    <property type="match status" value="1"/>
</dbReference>
<evidence type="ECO:0000313" key="14">
    <source>
        <dbReference type="EMBL" id="PJE76527.1"/>
    </source>
</evidence>
<comment type="pathway">
    <text evidence="1 11">One-carbon metabolism; tetrahydrofolate interconversion.</text>
</comment>
<dbReference type="AlphaFoldDB" id="A0A2M8LGF2"/>
<evidence type="ECO:0000256" key="3">
    <source>
        <dbReference type="ARBA" id="ARBA00022563"/>
    </source>
</evidence>
<evidence type="ECO:0000256" key="5">
    <source>
        <dbReference type="ARBA" id="ARBA00022801"/>
    </source>
</evidence>
<comment type="caution">
    <text evidence="14">The sequence shown here is derived from an EMBL/GenBank/DDBJ whole genome shotgun (WGS) entry which is preliminary data.</text>
</comment>
<dbReference type="InterPro" id="IPR020630">
    <property type="entry name" value="THF_DH/CycHdrlase_cat_dom"/>
</dbReference>
<organism evidence="14 15">
    <name type="scientific">Candidatus Uhrbacteria bacterium CG10_big_fil_rev_8_21_14_0_10_48_16</name>
    <dbReference type="NCBI Taxonomy" id="1975038"/>
    <lineage>
        <taxon>Bacteria</taxon>
        <taxon>Candidatus Uhriibacteriota</taxon>
    </lineage>
</organism>
<sequence>MLLFSSLTMAKLLDGKALGLRIREKIKSRIETLPSQPGLGVILVGNDPASHLYVSLKQRACEEAGIHFEVFLYPSSTLEEDLIEKVHELNARTDINGILVQLPLPSQSADRVIAVIDPLKDVDGFHPKNLERLRRGEPCIASAVALGVMRLIREAVGEGALPPNALIVSSPLFAEPLKLLLQEGGVATDVTPAEDSELASKTRSADILIVAEGMPKLITGDMVKPGAIMIDVGTTRIDEGLVGDIDFDSVEPIVSAITPVPGGVGPMTVAMLLVNILKAYTLQQQD</sequence>
<dbReference type="GO" id="GO:0000105">
    <property type="term" value="P:L-histidine biosynthetic process"/>
    <property type="evidence" value="ECO:0007669"/>
    <property type="project" value="UniProtKB-KW"/>
</dbReference>
<keyword evidence="4 11" id="KW-0658">Purine biosynthesis</keyword>
<dbReference type="InterPro" id="IPR020631">
    <property type="entry name" value="THF_DH/CycHdrlase_NAD-bd_dom"/>
</dbReference>
<dbReference type="Proteomes" id="UP000231436">
    <property type="component" value="Unassembled WGS sequence"/>
</dbReference>
<keyword evidence="6 11" id="KW-0521">NADP</keyword>
<dbReference type="Gene3D" id="3.40.50.10860">
    <property type="entry name" value="Leucine Dehydrogenase, chain A, domain 1"/>
    <property type="match status" value="1"/>
</dbReference>
<dbReference type="GO" id="GO:0035999">
    <property type="term" value="P:tetrahydrofolate interconversion"/>
    <property type="evidence" value="ECO:0007669"/>
    <property type="project" value="UniProtKB-UniRule"/>
</dbReference>
<dbReference type="Pfam" id="PF02882">
    <property type="entry name" value="THF_DHG_CYH_C"/>
    <property type="match status" value="1"/>
</dbReference>
<dbReference type="GO" id="GO:0006164">
    <property type="term" value="P:purine nucleotide biosynthetic process"/>
    <property type="evidence" value="ECO:0007669"/>
    <property type="project" value="UniProtKB-KW"/>
</dbReference>
<dbReference type="PROSITE" id="PS00767">
    <property type="entry name" value="THF_DHG_CYH_2"/>
    <property type="match status" value="1"/>
</dbReference>
<evidence type="ECO:0000256" key="10">
    <source>
        <dbReference type="ARBA" id="ARBA00023268"/>
    </source>
</evidence>
<dbReference type="InterPro" id="IPR000672">
    <property type="entry name" value="THF_DH/CycHdrlase"/>
</dbReference>
<reference evidence="15" key="1">
    <citation type="submission" date="2017-09" db="EMBL/GenBank/DDBJ databases">
        <title>Depth-based differentiation of microbial function through sediment-hosted aquifers and enrichment of novel symbionts in the deep terrestrial subsurface.</title>
        <authorList>
            <person name="Probst A.J."/>
            <person name="Ladd B."/>
            <person name="Jarett J.K."/>
            <person name="Geller-Mcgrath D.E."/>
            <person name="Sieber C.M.K."/>
            <person name="Emerson J.B."/>
            <person name="Anantharaman K."/>
            <person name="Thomas B.C."/>
            <person name="Malmstrom R."/>
            <person name="Stieglmeier M."/>
            <person name="Klingl A."/>
            <person name="Woyke T."/>
            <person name="Ryan C.M."/>
            <person name="Banfield J.F."/>
        </authorList>
    </citation>
    <scope>NUCLEOTIDE SEQUENCE [LARGE SCALE GENOMIC DNA]</scope>
</reference>
<dbReference type="InterPro" id="IPR046346">
    <property type="entry name" value="Aminoacid_DH-like_N_sf"/>
</dbReference>
<comment type="caution">
    <text evidence="11">Lacks conserved residue(s) required for the propagation of feature annotation.</text>
</comment>
<dbReference type="InterPro" id="IPR036291">
    <property type="entry name" value="NAD(P)-bd_dom_sf"/>
</dbReference>
<dbReference type="GO" id="GO:0005829">
    <property type="term" value="C:cytosol"/>
    <property type="evidence" value="ECO:0007669"/>
    <property type="project" value="TreeGrafter"/>
</dbReference>
<dbReference type="InterPro" id="IPR020867">
    <property type="entry name" value="THF_DH/CycHdrlase_CS"/>
</dbReference>
<evidence type="ECO:0000256" key="11">
    <source>
        <dbReference type="HAMAP-Rule" id="MF_01576"/>
    </source>
</evidence>
<accession>A0A2M8LGF2</accession>
<evidence type="ECO:0000313" key="15">
    <source>
        <dbReference type="Proteomes" id="UP000231436"/>
    </source>
</evidence>
<feature type="binding site" evidence="11">
    <location>
        <position position="234"/>
    </location>
    <ligand>
        <name>NADP(+)</name>
        <dbReference type="ChEBI" id="CHEBI:58349"/>
    </ligand>
</feature>
<evidence type="ECO:0000259" key="12">
    <source>
        <dbReference type="Pfam" id="PF00763"/>
    </source>
</evidence>
<dbReference type="UniPathway" id="UPA00193"/>
<name>A0A2M8LGF2_9BACT</name>
<dbReference type="HAMAP" id="MF_01576">
    <property type="entry name" value="THF_DHG_CYH"/>
    <property type="match status" value="1"/>
</dbReference>
<dbReference type="FunFam" id="3.40.50.10860:FF:000005">
    <property type="entry name" value="C-1-tetrahydrofolate synthase, cytoplasmic, putative"/>
    <property type="match status" value="1"/>
</dbReference>
<keyword evidence="5 11" id="KW-0378">Hydrolase</keyword>
<dbReference type="PANTHER" id="PTHR48099:SF5">
    <property type="entry name" value="C-1-TETRAHYDROFOLATE SYNTHASE, CYTOPLASMIC"/>
    <property type="match status" value="1"/>
</dbReference>
<evidence type="ECO:0000256" key="9">
    <source>
        <dbReference type="ARBA" id="ARBA00023167"/>
    </source>
</evidence>
<keyword evidence="7 11" id="KW-0560">Oxidoreductase</keyword>
<comment type="similarity">
    <text evidence="11">Belongs to the tetrahydrofolate dehydrogenase/cyclohydrolase family.</text>
</comment>
<proteinExistence type="inferred from homology"/>
<dbReference type="PANTHER" id="PTHR48099">
    <property type="entry name" value="C-1-TETRAHYDROFOLATE SYNTHASE, CYTOPLASMIC-RELATED"/>
    <property type="match status" value="1"/>
</dbReference>
<gene>
    <name evidence="11" type="primary">folD</name>
    <name evidence="14" type="ORF">COV05_04120</name>
</gene>
<evidence type="ECO:0000256" key="8">
    <source>
        <dbReference type="ARBA" id="ARBA00023102"/>
    </source>
</evidence>
<keyword evidence="11" id="KW-0028">Amino-acid biosynthesis</keyword>
<evidence type="ECO:0000256" key="1">
    <source>
        <dbReference type="ARBA" id="ARBA00004777"/>
    </source>
</evidence>
<comment type="catalytic activity">
    <reaction evidence="11">
        <text>(6R)-5,10-methenyltetrahydrofolate + H2O = (6R)-10-formyltetrahydrofolate + H(+)</text>
        <dbReference type="Rhea" id="RHEA:23700"/>
        <dbReference type="ChEBI" id="CHEBI:15377"/>
        <dbReference type="ChEBI" id="CHEBI:15378"/>
        <dbReference type="ChEBI" id="CHEBI:57455"/>
        <dbReference type="ChEBI" id="CHEBI:195366"/>
        <dbReference type="EC" id="3.5.4.9"/>
    </reaction>
</comment>
<comment type="catalytic activity">
    <reaction evidence="11">
        <text>(6R)-5,10-methylene-5,6,7,8-tetrahydrofolate + NADP(+) = (6R)-5,10-methenyltetrahydrofolate + NADPH</text>
        <dbReference type="Rhea" id="RHEA:22812"/>
        <dbReference type="ChEBI" id="CHEBI:15636"/>
        <dbReference type="ChEBI" id="CHEBI:57455"/>
        <dbReference type="ChEBI" id="CHEBI:57783"/>
        <dbReference type="ChEBI" id="CHEBI:58349"/>
        <dbReference type="EC" id="1.5.1.5"/>
    </reaction>
</comment>
<evidence type="ECO:0000256" key="6">
    <source>
        <dbReference type="ARBA" id="ARBA00022857"/>
    </source>
</evidence>
<protein>
    <recommendedName>
        <fullName evidence="11">Bifunctional protein FolD</fullName>
    </recommendedName>
    <domain>
        <recommendedName>
            <fullName evidence="11">Methylenetetrahydrofolate dehydrogenase</fullName>
            <ecNumber evidence="11">1.5.1.5</ecNumber>
        </recommendedName>
    </domain>
    <domain>
        <recommendedName>
            <fullName evidence="11">Methenyltetrahydrofolate cyclohydrolase</fullName>
            <ecNumber evidence="11">3.5.4.9</ecNumber>
        </recommendedName>
    </domain>
</protein>
<keyword evidence="9 11" id="KW-0486">Methionine biosynthesis</keyword>